<evidence type="ECO:0000256" key="4">
    <source>
        <dbReference type="SAM" id="SignalP"/>
    </source>
</evidence>
<evidence type="ECO:0000256" key="2">
    <source>
        <dbReference type="ARBA" id="ARBA00005695"/>
    </source>
</evidence>
<organism evidence="6 7">
    <name type="scientific">Celeribacter halophilus</name>
    <dbReference type="NCBI Taxonomy" id="576117"/>
    <lineage>
        <taxon>Bacteria</taxon>
        <taxon>Pseudomonadati</taxon>
        <taxon>Pseudomonadota</taxon>
        <taxon>Alphaproteobacteria</taxon>
        <taxon>Rhodobacterales</taxon>
        <taxon>Roseobacteraceae</taxon>
        <taxon>Celeribacter</taxon>
    </lineage>
</organism>
<dbReference type="AlphaFoldDB" id="A0A1I3VPC5"/>
<dbReference type="GeneID" id="98666401"/>
<dbReference type="Gene3D" id="3.10.105.10">
    <property type="entry name" value="Dipeptide-binding Protein, Domain 3"/>
    <property type="match status" value="1"/>
</dbReference>
<sequence>MTKHIAFFKGTCLAVLLAGAAPVLAQEVNAVTFVQAVEPQGLDPTVSSPVAAGQVTWQNVFEGLVAINREGRVVPQLATAWTISDDGLIYTFTLRDDVTFQNGVPFDASTAKFTLERILGEDSTNGQKANYTAISKVEAVDAITLVLTLSSRNSDLLYWLGYPAAVMVEPSSADTNNTAPVGTGPFKVEEWRKGDRVIMSAWDGYWGEAPALESVTARFIKDPQAQAAALQAGQVDIIGNLDAPELFDQFTRNPAYDAVVGAGEMEIVAGMNNAKPPFDDPRVRQAMMLAVDRPSLIAAVSSGYGTAIGSHFSPASPFYEDLTELFPYDPERAKALLVEAGYPDGFSFEFKVPTRTYAQRSAEILQAFFSQIGVSADIQSSDFPATWIQDVFKDTNYDMTIVGHAEPLDIGIYARDNYYFNYDNAAFRSEMEKIAAATSETERETGYRKAQEILAEDLPALFLFSYPKLGVWKAGLEGVWENGPVPANDMTDVHWVE</sequence>
<evidence type="ECO:0000259" key="5">
    <source>
        <dbReference type="Pfam" id="PF00496"/>
    </source>
</evidence>
<proteinExistence type="inferred from homology"/>
<dbReference type="RefSeq" id="WP_066600831.1">
    <property type="nucleotide sequence ID" value="NZ_FORY01000016.1"/>
</dbReference>
<evidence type="ECO:0000256" key="1">
    <source>
        <dbReference type="ARBA" id="ARBA00004418"/>
    </source>
</evidence>
<keyword evidence="3 4" id="KW-0732">Signal</keyword>
<dbReference type="Gene3D" id="3.40.190.10">
    <property type="entry name" value="Periplasmic binding protein-like II"/>
    <property type="match status" value="1"/>
</dbReference>
<dbReference type="PANTHER" id="PTHR30290">
    <property type="entry name" value="PERIPLASMIC BINDING COMPONENT OF ABC TRANSPORTER"/>
    <property type="match status" value="1"/>
</dbReference>
<dbReference type="GO" id="GO:0030288">
    <property type="term" value="C:outer membrane-bounded periplasmic space"/>
    <property type="evidence" value="ECO:0007669"/>
    <property type="project" value="UniProtKB-ARBA"/>
</dbReference>
<evidence type="ECO:0000313" key="7">
    <source>
        <dbReference type="Proteomes" id="UP000183299"/>
    </source>
</evidence>
<protein>
    <submittedName>
        <fullName evidence="6">Peptide/nickel transport system substrate-binding protein</fullName>
    </submittedName>
</protein>
<dbReference type="CDD" id="cd08494">
    <property type="entry name" value="PBP2_NikA_DppA_OppA_like_6"/>
    <property type="match status" value="1"/>
</dbReference>
<accession>A0A1I3VPC5</accession>
<dbReference type="PIRSF" id="PIRSF002741">
    <property type="entry name" value="MppA"/>
    <property type="match status" value="1"/>
</dbReference>
<feature type="chain" id="PRO_5010176649" evidence="4">
    <location>
        <begin position="26"/>
        <end position="497"/>
    </location>
</feature>
<dbReference type="GO" id="GO:1904680">
    <property type="term" value="F:peptide transmembrane transporter activity"/>
    <property type="evidence" value="ECO:0007669"/>
    <property type="project" value="TreeGrafter"/>
</dbReference>
<dbReference type="SUPFAM" id="SSF53850">
    <property type="entry name" value="Periplasmic binding protein-like II"/>
    <property type="match status" value="1"/>
</dbReference>
<keyword evidence="7" id="KW-1185">Reference proteome</keyword>
<dbReference type="OrthoDB" id="9803988at2"/>
<dbReference type="InterPro" id="IPR030678">
    <property type="entry name" value="Peptide/Ni-bd"/>
</dbReference>
<reference evidence="6 7" key="1">
    <citation type="submission" date="2016-10" db="EMBL/GenBank/DDBJ databases">
        <authorList>
            <person name="de Groot N.N."/>
        </authorList>
    </citation>
    <scope>NUCLEOTIDE SEQUENCE [LARGE SCALE GENOMIC DNA]</scope>
    <source>
        <strain evidence="6 7">CGMCC 1.8891</strain>
    </source>
</reference>
<feature type="domain" description="Solute-binding protein family 5" evidence="5">
    <location>
        <begin position="73"/>
        <end position="404"/>
    </location>
</feature>
<gene>
    <name evidence="6" type="ORF">SAMN04488138_11640</name>
</gene>
<dbReference type="InterPro" id="IPR000914">
    <property type="entry name" value="SBP_5_dom"/>
</dbReference>
<dbReference type="GO" id="GO:0043190">
    <property type="term" value="C:ATP-binding cassette (ABC) transporter complex"/>
    <property type="evidence" value="ECO:0007669"/>
    <property type="project" value="InterPro"/>
</dbReference>
<comment type="similarity">
    <text evidence="2">Belongs to the bacterial solute-binding protein 5 family.</text>
</comment>
<dbReference type="Pfam" id="PF00496">
    <property type="entry name" value="SBP_bac_5"/>
    <property type="match status" value="1"/>
</dbReference>
<name>A0A1I3VPC5_9RHOB</name>
<comment type="subcellular location">
    <subcellularLocation>
        <location evidence="1">Periplasm</location>
    </subcellularLocation>
</comment>
<dbReference type="STRING" id="576117.SAMN04488138_11640"/>
<feature type="signal peptide" evidence="4">
    <location>
        <begin position="1"/>
        <end position="25"/>
    </location>
</feature>
<dbReference type="InterPro" id="IPR039424">
    <property type="entry name" value="SBP_5"/>
</dbReference>
<evidence type="ECO:0000313" key="6">
    <source>
        <dbReference type="EMBL" id="SFJ96156.1"/>
    </source>
</evidence>
<dbReference type="EMBL" id="FORY01000016">
    <property type="protein sequence ID" value="SFJ96156.1"/>
    <property type="molecule type" value="Genomic_DNA"/>
</dbReference>
<dbReference type="GO" id="GO:0015833">
    <property type="term" value="P:peptide transport"/>
    <property type="evidence" value="ECO:0007669"/>
    <property type="project" value="TreeGrafter"/>
</dbReference>
<dbReference type="PANTHER" id="PTHR30290:SF38">
    <property type="entry name" value="D,D-DIPEPTIDE-BINDING PERIPLASMIC PROTEIN DDPA-RELATED"/>
    <property type="match status" value="1"/>
</dbReference>
<dbReference type="Proteomes" id="UP000183299">
    <property type="component" value="Unassembled WGS sequence"/>
</dbReference>
<evidence type="ECO:0000256" key="3">
    <source>
        <dbReference type="ARBA" id="ARBA00022729"/>
    </source>
</evidence>